<dbReference type="Pfam" id="PF01026">
    <property type="entry name" value="TatD_DNase"/>
    <property type="match status" value="1"/>
</dbReference>
<dbReference type="InterPro" id="IPR032466">
    <property type="entry name" value="Metal_Hydrolase"/>
</dbReference>
<dbReference type="InterPro" id="IPR001130">
    <property type="entry name" value="TatD-like"/>
</dbReference>
<dbReference type="Proteomes" id="UP000887565">
    <property type="component" value="Unplaced"/>
</dbReference>
<keyword evidence="2" id="KW-0378">Hydrolase</keyword>
<feature type="region of interest" description="Disordered" evidence="3">
    <location>
        <begin position="221"/>
        <end position="240"/>
    </location>
</feature>
<dbReference type="CDD" id="cd01310">
    <property type="entry name" value="TatD_DNAse"/>
    <property type="match status" value="1"/>
</dbReference>
<evidence type="ECO:0000313" key="4">
    <source>
        <dbReference type="Proteomes" id="UP000887565"/>
    </source>
</evidence>
<dbReference type="WBParaSite" id="nRc.2.0.1.t31829-RA">
    <property type="protein sequence ID" value="nRc.2.0.1.t31829-RA"/>
    <property type="gene ID" value="nRc.2.0.1.g31829"/>
</dbReference>
<evidence type="ECO:0000313" key="5">
    <source>
        <dbReference type="WBParaSite" id="nRc.2.0.1.t31829-RA"/>
    </source>
</evidence>
<reference evidence="5" key="1">
    <citation type="submission" date="2022-11" db="UniProtKB">
        <authorList>
            <consortium name="WormBaseParasite"/>
        </authorList>
    </citation>
    <scope>IDENTIFICATION</scope>
</reference>
<keyword evidence="4" id="KW-1185">Reference proteome</keyword>
<dbReference type="InterPro" id="IPR018228">
    <property type="entry name" value="DNase_TatD-rel_CS"/>
</dbReference>
<evidence type="ECO:0000256" key="1">
    <source>
        <dbReference type="ARBA" id="ARBA00009275"/>
    </source>
</evidence>
<name>A0A915K0J4_ROMCU</name>
<dbReference type="Gene3D" id="3.20.20.140">
    <property type="entry name" value="Metal-dependent hydrolases"/>
    <property type="match status" value="1"/>
</dbReference>
<dbReference type="PROSITE" id="PS01090">
    <property type="entry name" value="TATD_2"/>
    <property type="match status" value="1"/>
</dbReference>
<sequence>MLDEILYSFDPLCENKSSENDPNPANEHQQSSYSILDLATIFCPIGQSNNAEQSPENACQSVSFLEKIGAEKKLYNDTSDSQINDLYASGSSSHSPSCSNSPDENVAPISIFSNILNLNAIRDNGALSSVPPNENINTNALSGLDLFEADQLRKNTLSRTENSSFTDLLAEFDTLTLAENHEKATEAVVSKLIMAGETAGSVEGSCKQESDREIPIAASRSNPFSGVNVEHSPGDNSDINTADVSPSVRALKELHIAINLTLACNNKLESSSIIGNDQNEQSSSENQKAKRGRKIPIIKNVLPDNTVVCTYDEDEVTVQQGPLHSFNSDSSRSDLVAALKSTSDESAVTTTSTSSFLNANRSPIKDQTKNFPSVELAATSEDHLIDTNNLQFTTQKNVLCTDLENDLKFEESIIETYSPDEYSNFMKYVDTHCHLDLLFDRLQFSGSFSEFKMLYSSTWSKFYHSCITSYCFPSSFQQKRDFLENILLNTDVKATIGCHPHQADKYNNDVEDFIISKLSCDKFVAYGECGLDFSPKNCIDHKLQISVLHRQLRIALAFNKPIVLHSRMAHDDCFNILKKVVPHNHPIHLHSFTGDVATYLKFVDYFTRLYVGVTPAICSPRNNLLNEFIDVAQIDRLVIETDAPYFLPEKYKMNQFRPHGLQASHPGLGSLIVQKIAEIRSIPVDATLDRIFCNTQILYDSFY</sequence>
<dbReference type="SUPFAM" id="SSF51556">
    <property type="entry name" value="Metallo-dependent hydrolases"/>
    <property type="match status" value="1"/>
</dbReference>
<dbReference type="GO" id="GO:0016788">
    <property type="term" value="F:hydrolase activity, acting on ester bonds"/>
    <property type="evidence" value="ECO:0007669"/>
    <property type="project" value="InterPro"/>
</dbReference>
<evidence type="ECO:0000256" key="2">
    <source>
        <dbReference type="ARBA" id="ARBA00022801"/>
    </source>
</evidence>
<proteinExistence type="inferred from homology"/>
<accession>A0A915K0J4</accession>
<dbReference type="AlphaFoldDB" id="A0A915K0J4"/>
<dbReference type="PANTHER" id="PTHR46363:SF1">
    <property type="entry name" value="DEOXYRIBONUCLEASE TATDN2-RELATED"/>
    <property type="match status" value="1"/>
</dbReference>
<dbReference type="PANTHER" id="PTHR46363">
    <property type="entry name" value="DEOXYRIBONUCLEASE TATDN2-RELATED"/>
    <property type="match status" value="1"/>
</dbReference>
<comment type="similarity">
    <text evidence="1">Belongs to the metallo-dependent hydrolases superfamily. TatD-type hydrolase family.</text>
</comment>
<dbReference type="PROSITE" id="PS01137">
    <property type="entry name" value="TATD_1"/>
    <property type="match status" value="1"/>
</dbReference>
<evidence type="ECO:0000256" key="3">
    <source>
        <dbReference type="SAM" id="MobiDB-lite"/>
    </source>
</evidence>
<protein>
    <submittedName>
        <fullName evidence="5">Deoxyribonuclease TATDN2</fullName>
    </submittedName>
</protein>
<organism evidence="4 5">
    <name type="scientific">Romanomermis culicivorax</name>
    <name type="common">Nematode worm</name>
    <dbReference type="NCBI Taxonomy" id="13658"/>
    <lineage>
        <taxon>Eukaryota</taxon>
        <taxon>Metazoa</taxon>
        <taxon>Ecdysozoa</taxon>
        <taxon>Nematoda</taxon>
        <taxon>Enoplea</taxon>
        <taxon>Dorylaimia</taxon>
        <taxon>Mermithida</taxon>
        <taxon>Mermithoidea</taxon>
        <taxon>Mermithidae</taxon>
        <taxon>Romanomermis</taxon>
    </lineage>
</organism>